<keyword evidence="2" id="KW-1185">Reference proteome</keyword>
<organism evidence="1 2">
    <name type="scientific">Plakobranchus ocellatus</name>
    <dbReference type="NCBI Taxonomy" id="259542"/>
    <lineage>
        <taxon>Eukaryota</taxon>
        <taxon>Metazoa</taxon>
        <taxon>Spiralia</taxon>
        <taxon>Lophotrochozoa</taxon>
        <taxon>Mollusca</taxon>
        <taxon>Gastropoda</taxon>
        <taxon>Heterobranchia</taxon>
        <taxon>Euthyneura</taxon>
        <taxon>Panpulmonata</taxon>
        <taxon>Sacoglossa</taxon>
        <taxon>Placobranchoidea</taxon>
        <taxon>Plakobranchidae</taxon>
        <taxon>Plakobranchus</taxon>
    </lineage>
</organism>
<dbReference type="AlphaFoldDB" id="A0AAV4BTC7"/>
<gene>
    <name evidence="1" type="ORF">PoB_004854900</name>
</gene>
<protein>
    <submittedName>
        <fullName evidence="1">Metabotropic glutamate receptor</fullName>
    </submittedName>
</protein>
<keyword evidence="1" id="KW-0675">Receptor</keyword>
<sequence length="74" mass="7871">MNVDLIALTSRYRYDDGDAADDSCDRGDGGGVDDGSLLVGDCIAALEDDDVVYDVADEDDIDDNYVAGSEDDDE</sequence>
<comment type="caution">
    <text evidence="1">The sequence shown here is derived from an EMBL/GenBank/DDBJ whole genome shotgun (WGS) entry which is preliminary data.</text>
</comment>
<dbReference type="Proteomes" id="UP000735302">
    <property type="component" value="Unassembled WGS sequence"/>
</dbReference>
<reference evidence="1 2" key="1">
    <citation type="journal article" date="2021" name="Elife">
        <title>Chloroplast acquisition without the gene transfer in kleptoplastic sea slugs, Plakobranchus ocellatus.</title>
        <authorList>
            <person name="Maeda T."/>
            <person name="Takahashi S."/>
            <person name="Yoshida T."/>
            <person name="Shimamura S."/>
            <person name="Takaki Y."/>
            <person name="Nagai Y."/>
            <person name="Toyoda A."/>
            <person name="Suzuki Y."/>
            <person name="Arimoto A."/>
            <person name="Ishii H."/>
            <person name="Satoh N."/>
            <person name="Nishiyama T."/>
            <person name="Hasebe M."/>
            <person name="Maruyama T."/>
            <person name="Minagawa J."/>
            <person name="Obokata J."/>
            <person name="Shigenobu S."/>
        </authorList>
    </citation>
    <scope>NUCLEOTIDE SEQUENCE [LARGE SCALE GENOMIC DNA]</scope>
</reference>
<evidence type="ECO:0000313" key="1">
    <source>
        <dbReference type="EMBL" id="GFO22044.1"/>
    </source>
</evidence>
<accession>A0AAV4BTC7</accession>
<proteinExistence type="predicted"/>
<dbReference type="EMBL" id="BLXT01005315">
    <property type="protein sequence ID" value="GFO22044.1"/>
    <property type="molecule type" value="Genomic_DNA"/>
</dbReference>
<name>A0AAV4BTC7_9GAST</name>
<evidence type="ECO:0000313" key="2">
    <source>
        <dbReference type="Proteomes" id="UP000735302"/>
    </source>
</evidence>